<dbReference type="HOGENOM" id="CLU_198707_0_0_2"/>
<name>B8GIX6_METPE</name>
<reference evidence="1 2" key="1">
    <citation type="journal article" date="2015" name="Genome Announc.">
        <title>Complete Genome Sequence of Methanosphaerula palustris E1-9CT, a Hydrogenotrophic Methanogen Isolated from a Minerotrophic Fen Peatland.</title>
        <authorList>
            <person name="Cadillo-Quiroz H."/>
            <person name="Browne P."/>
            <person name="Kyrpides N."/>
            <person name="Woyke T."/>
            <person name="Goodwin L."/>
            <person name="Detter C."/>
            <person name="Yavitt J.B."/>
            <person name="Zinder S.H."/>
        </authorList>
    </citation>
    <scope>NUCLEOTIDE SEQUENCE [LARGE SCALE GENOMIC DNA]</scope>
    <source>
        <strain evidence="2">ATCC BAA-1556 / DSM 19958 / E1-9c</strain>
    </source>
</reference>
<dbReference type="RefSeq" id="WP_012616868.1">
    <property type="nucleotide sequence ID" value="NC_011832.1"/>
</dbReference>
<evidence type="ECO:0000313" key="2">
    <source>
        <dbReference type="Proteomes" id="UP000002457"/>
    </source>
</evidence>
<sequence>MDANKIEEILKEMGITTEIRCPEAFRIAEEYGISRADLGAYCNEHGVKIRGCQLGCF</sequence>
<dbReference type="STRING" id="521011.Mpal_0156"/>
<dbReference type="OrthoDB" id="104575at2157"/>
<gene>
    <name evidence="1" type="ordered locus">Mpal_0156</name>
</gene>
<dbReference type="GeneID" id="54124424"/>
<protein>
    <submittedName>
        <fullName evidence="1">Uncharacterized protein</fullName>
    </submittedName>
</protein>
<dbReference type="KEGG" id="mpl:Mpal_0156"/>
<dbReference type="AlphaFoldDB" id="B8GIX6"/>
<evidence type="ECO:0000313" key="1">
    <source>
        <dbReference type="EMBL" id="ACL15549.1"/>
    </source>
</evidence>
<accession>B8GIX6</accession>
<dbReference type="EMBL" id="CP001338">
    <property type="protein sequence ID" value="ACL15549.1"/>
    <property type="molecule type" value="Genomic_DNA"/>
</dbReference>
<proteinExistence type="predicted"/>
<organism evidence="1 2">
    <name type="scientific">Methanosphaerula palustris (strain ATCC BAA-1556 / DSM 19958 / E1-9c)</name>
    <dbReference type="NCBI Taxonomy" id="521011"/>
    <lineage>
        <taxon>Archaea</taxon>
        <taxon>Methanobacteriati</taxon>
        <taxon>Methanobacteriota</taxon>
        <taxon>Stenosarchaea group</taxon>
        <taxon>Methanomicrobia</taxon>
        <taxon>Methanomicrobiales</taxon>
        <taxon>Methanoregulaceae</taxon>
        <taxon>Methanosphaerula</taxon>
    </lineage>
</organism>
<dbReference type="eggNOG" id="arCOG09439">
    <property type="taxonomic scope" value="Archaea"/>
</dbReference>
<keyword evidence="2" id="KW-1185">Reference proteome</keyword>
<dbReference type="Proteomes" id="UP000002457">
    <property type="component" value="Chromosome"/>
</dbReference>